<dbReference type="EMBL" id="CAJVPM010000197">
    <property type="protein sequence ID" value="CAG8438023.1"/>
    <property type="molecule type" value="Genomic_DNA"/>
</dbReference>
<gene>
    <name evidence="1" type="ORF">SCALOS_LOCUS413</name>
</gene>
<evidence type="ECO:0000313" key="2">
    <source>
        <dbReference type="Proteomes" id="UP000789860"/>
    </source>
</evidence>
<name>A0ACA9JV86_9GLOM</name>
<protein>
    <submittedName>
        <fullName evidence="1">5990_t:CDS:1</fullName>
    </submittedName>
</protein>
<proteinExistence type="predicted"/>
<dbReference type="Proteomes" id="UP000789860">
    <property type="component" value="Unassembled WGS sequence"/>
</dbReference>
<accession>A0ACA9JV86</accession>
<reference evidence="1" key="1">
    <citation type="submission" date="2021-06" db="EMBL/GenBank/DDBJ databases">
        <authorList>
            <person name="Kallberg Y."/>
            <person name="Tangrot J."/>
            <person name="Rosling A."/>
        </authorList>
    </citation>
    <scope>NUCLEOTIDE SEQUENCE</scope>
    <source>
        <strain evidence="1">AU212A</strain>
    </source>
</reference>
<sequence>MENFELHDYQKEAAKKLADKHCNYQPIFDLQINQPIPLIQSLVSVTGSGKTAILAQTGKYQSLLPPQTQIKPFLEIAYEDIANFQVPLIYVDTVQKFSVENKESRKIYQLEADKGDKSQKALELNPQGIILSSGTPSYPARLKPYLEKLEKQRHGLITAVSFQRVKARQMVKSKVVLGGYNHPMHEVINEMLGDWQELSKLAAKENLPIPKIIYVCKTNLLELEAKKARQRKRDNPQVPFSQRQAPPILI</sequence>
<organism evidence="1 2">
    <name type="scientific">Scutellospora calospora</name>
    <dbReference type="NCBI Taxonomy" id="85575"/>
    <lineage>
        <taxon>Eukaryota</taxon>
        <taxon>Fungi</taxon>
        <taxon>Fungi incertae sedis</taxon>
        <taxon>Mucoromycota</taxon>
        <taxon>Glomeromycotina</taxon>
        <taxon>Glomeromycetes</taxon>
        <taxon>Diversisporales</taxon>
        <taxon>Gigasporaceae</taxon>
        <taxon>Scutellospora</taxon>
    </lineage>
</organism>
<evidence type="ECO:0000313" key="1">
    <source>
        <dbReference type="EMBL" id="CAG8438023.1"/>
    </source>
</evidence>
<keyword evidence="2" id="KW-1185">Reference proteome</keyword>
<comment type="caution">
    <text evidence="1">The sequence shown here is derived from an EMBL/GenBank/DDBJ whole genome shotgun (WGS) entry which is preliminary data.</text>
</comment>